<dbReference type="EMBL" id="JARKIF010000002">
    <property type="protein sequence ID" value="KAJ7647618.1"/>
    <property type="molecule type" value="Genomic_DNA"/>
</dbReference>
<dbReference type="CDD" id="cd19071">
    <property type="entry name" value="AKR_AKR1-5-like"/>
    <property type="match status" value="1"/>
</dbReference>
<feature type="domain" description="NADP-dependent oxidoreductase" evidence="6">
    <location>
        <begin position="32"/>
        <end position="266"/>
    </location>
</feature>
<dbReference type="InterPro" id="IPR023210">
    <property type="entry name" value="NADP_OxRdtase_dom"/>
</dbReference>
<dbReference type="InterPro" id="IPR020471">
    <property type="entry name" value="AKR"/>
</dbReference>
<dbReference type="SUPFAM" id="SSF51430">
    <property type="entry name" value="NAD(P)-linked oxidoreductase"/>
    <property type="match status" value="1"/>
</dbReference>
<evidence type="ECO:0000313" key="8">
    <source>
        <dbReference type="Proteomes" id="UP001221142"/>
    </source>
</evidence>
<organism evidence="7 8">
    <name type="scientific">Roridomyces roridus</name>
    <dbReference type="NCBI Taxonomy" id="1738132"/>
    <lineage>
        <taxon>Eukaryota</taxon>
        <taxon>Fungi</taxon>
        <taxon>Dikarya</taxon>
        <taxon>Basidiomycota</taxon>
        <taxon>Agaricomycotina</taxon>
        <taxon>Agaricomycetes</taxon>
        <taxon>Agaricomycetidae</taxon>
        <taxon>Agaricales</taxon>
        <taxon>Marasmiineae</taxon>
        <taxon>Mycenaceae</taxon>
        <taxon>Roridomyces</taxon>
    </lineage>
</organism>
<comment type="caution">
    <text evidence="7">The sequence shown here is derived from an EMBL/GenBank/DDBJ whole genome shotgun (WGS) entry which is preliminary data.</text>
</comment>
<protein>
    <submittedName>
        <fullName evidence="7">Aldo/keto reductase</fullName>
    </submittedName>
</protein>
<reference evidence="7" key="1">
    <citation type="submission" date="2023-03" db="EMBL/GenBank/DDBJ databases">
        <title>Massive genome expansion in bonnet fungi (Mycena s.s.) driven by repeated elements and novel gene families across ecological guilds.</title>
        <authorList>
            <consortium name="Lawrence Berkeley National Laboratory"/>
            <person name="Harder C.B."/>
            <person name="Miyauchi S."/>
            <person name="Viragh M."/>
            <person name="Kuo A."/>
            <person name="Thoen E."/>
            <person name="Andreopoulos B."/>
            <person name="Lu D."/>
            <person name="Skrede I."/>
            <person name="Drula E."/>
            <person name="Henrissat B."/>
            <person name="Morin E."/>
            <person name="Kohler A."/>
            <person name="Barry K."/>
            <person name="LaButti K."/>
            <person name="Morin E."/>
            <person name="Salamov A."/>
            <person name="Lipzen A."/>
            <person name="Mereny Z."/>
            <person name="Hegedus B."/>
            <person name="Baldrian P."/>
            <person name="Stursova M."/>
            <person name="Weitz H."/>
            <person name="Taylor A."/>
            <person name="Grigoriev I.V."/>
            <person name="Nagy L.G."/>
            <person name="Martin F."/>
            <person name="Kauserud H."/>
        </authorList>
    </citation>
    <scope>NUCLEOTIDE SEQUENCE</scope>
    <source>
        <strain evidence="7">9284</strain>
    </source>
</reference>
<evidence type="ECO:0000256" key="1">
    <source>
        <dbReference type="ARBA" id="ARBA00007905"/>
    </source>
</evidence>
<keyword evidence="3" id="KW-0560">Oxidoreductase</keyword>
<gene>
    <name evidence="7" type="ORF">FB45DRAFT_975259</name>
</gene>
<dbReference type="PIRSF" id="PIRSF000097">
    <property type="entry name" value="AKR"/>
    <property type="match status" value="1"/>
</dbReference>
<dbReference type="PANTHER" id="PTHR43827:SF3">
    <property type="entry name" value="NADP-DEPENDENT OXIDOREDUCTASE DOMAIN-CONTAINING PROTEIN"/>
    <property type="match status" value="1"/>
</dbReference>
<feature type="binding site" evidence="4">
    <location>
        <position position="106"/>
    </location>
    <ligand>
        <name>substrate</name>
    </ligand>
</feature>
<evidence type="ECO:0000256" key="2">
    <source>
        <dbReference type="ARBA" id="ARBA00022857"/>
    </source>
</evidence>
<evidence type="ECO:0000256" key="5">
    <source>
        <dbReference type="PIRSR" id="PIRSR000097-3"/>
    </source>
</evidence>
<dbReference type="PRINTS" id="PR00069">
    <property type="entry name" value="ALDKETRDTASE"/>
</dbReference>
<keyword evidence="2" id="KW-0521">NADP</keyword>
<dbReference type="PROSITE" id="PS00062">
    <property type="entry name" value="ALDOKETO_REDUCTASE_2"/>
    <property type="match status" value="1"/>
</dbReference>
<accession>A0AAD7CG54</accession>
<evidence type="ECO:0000256" key="4">
    <source>
        <dbReference type="PIRSR" id="PIRSR000097-2"/>
    </source>
</evidence>
<dbReference type="PANTHER" id="PTHR43827">
    <property type="entry name" value="2,5-DIKETO-D-GLUCONIC ACID REDUCTASE"/>
    <property type="match status" value="1"/>
</dbReference>
<dbReference type="Gene3D" id="3.20.20.100">
    <property type="entry name" value="NADP-dependent oxidoreductase domain"/>
    <property type="match status" value="1"/>
</dbReference>
<dbReference type="InterPro" id="IPR018170">
    <property type="entry name" value="Aldo/ket_reductase_CS"/>
</dbReference>
<dbReference type="AlphaFoldDB" id="A0AAD7CG54"/>
<name>A0AAD7CG54_9AGAR</name>
<dbReference type="GO" id="GO:0016616">
    <property type="term" value="F:oxidoreductase activity, acting on the CH-OH group of donors, NAD or NADP as acceptor"/>
    <property type="evidence" value="ECO:0007669"/>
    <property type="project" value="UniProtKB-ARBA"/>
</dbReference>
<feature type="site" description="Lowers pKa of active site Tyr" evidence="5">
    <location>
        <position position="79"/>
    </location>
</feature>
<dbReference type="InterPro" id="IPR036812">
    <property type="entry name" value="NAD(P)_OxRdtase_dom_sf"/>
</dbReference>
<dbReference type="Proteomes" id="UP001221142">
    <property type="component" value="Unassembled WGS sequence"/>
</dbReference>
<evidence type="ECO:0000259" key="6">
    <source>
        <dbReference type="Pfam" id="PF00248"/>
    </source>
</evidence>
<dbReference type="Pfam" id="PF00248">
    <property type="entry name" value="Aldo_ket_red"/>
    <property type="match status" value="1"/>
</dbReference>
<comment type="similarity">
    <text evidence="1">Belongs to the aldo/keto reductase family.</text>
</comment>
<keyword evidence="8" id="KW-1185">Reference proteome</keyword>
<evidence type="ECO:0000256" key="3">
    <source>
        <dbReference type="ARBA" id="ARBA00023002"/>
    </source>
</evidence>
<evidence type="ECO:0000313" key="7">
    <source>
        <dbReference type="EMBL" id="KAJ7647618.1"/>
    </source>
</evidence>
<proteinExistence type="inferred from homology"/>
<sequence length="305" mass="33651">MAVIPHFVLNDSAKTRIPSVGLGCWMGQPGGDGAVYRMCMEALKCGYRHLDTVGANEEYVGRAMRDSGVPREDIFLTTKLGSPRYLSLSKLFPDNSDAYVDLYLMHWPLAVIDGKTLQPEESPTFVDTWKAMEKLVKAGKVKNIGVSNFSVTLLRDLLNHCEIVPAVNQVEMHPCLPQKDLKDFCDLHKIHLTAYSPLGRGLTFMENDTVKNLADKLGTTPAQVVLSWGVLRGTSVIPKSERPERILANITLIALSTEDMAVLDGLHEAPGMHRSLLVYHGSTGVVLGWTYEQFGWSMKPGGIVN</sequence>